<dbReference type="Pfam" id="PF01810">
    <property type="entry name" value="LysE"/>
    <property type="match status" value="1"/>
</dbReference>
<dbReference type="GO" id="GO:0005886">
    <property type="term" value="C:plasma membrane"/>
    <property type="evidence" value="ECO:0007669"/>
    <property type="project" value="UniProtKB-SubCell"/>
</dbReference>
<sequence>MIIDWPAFLLASFAISAVPGANQLLGLRNAYQVGPRLALLAVVGRLAAFAVMVVLVSAGLGTLLLRSEQLFTAVKWIGVAYLLYLGVQTLWSSWRTRSRADDGDPEDLARPVRGAWALGREEFLVAGTNPKAVLLFAALLPQFVSGAGSITGGLLAVGLVYLVVEFVVAIGYAVMGSYLRRASVSTRTDRNIQRTTGACLIGFAVYFATSRQPA</sequence>
<dbReference type="AlphaFoldDB" id="A0A378TRF6"/>
<evidence type="ECO:0000313" key="7">
    <source>
        <dbReference type="EMBL" id="STZ62226.1"/>
    </source>
</evidence>
<evidence type="ECO:0000256" key="4">
    <source>
        <dbReference type="ARBA" id="ARBA00022989"/>
    </source>
</evidence>
<gene>
    <name evidence="7" type="primary">rhtB_2</name>
    <name evidence="7" type="ORF">NCTC10821_05791</name>
</gene>
<dbReference type="EMBL" id="UGQT01000001">
    <property type="protein sequence ID" value="STZ62226.1"/>
    <property type="molecule type" value="Genomic_DNA"/>
</dbReference>
<reference evidence="7 8" key="1">
    <citation type="submission" date="2018-06" db="EMBL/GenBank/DDBJ databases">
        <authorList>
            <consortium name="Pathogen Informatics"/>
            <person name="Doyle S."/>
        </authorList>
    </citation>
    <scope>NUCLEOTIDE SEQUENCE [LARGE SCALE GENOMIC DNA]</scope>
    <source>
        <strain evidence="7 8">NCTC10821</strain>
    </source>
</reference>
<dbReference type="PIRSF" id="PIRSF006324">
    <property type="entry name" value="LeuE"/>
    <property type="match status" value="1"/>
</dbReference>
<evidence type="ECO:0000256" key="2">
    <source>
        <dbReference type="ARBA" id="ARBA00022475"/>
    </source>
</evidence>
<dbReference type="Proteomes" id="UP000254978">
    <property type="component" value="Unassembled WGS sequence"/>
</dbReference>
<evidence type="ECO:0000313" key="8">
    <source>
        <dbReference type="Proteomes" id="UP000254978"/>
    </source>
</evidence>
<evidence type="ECO:0000256" key="1">
    <source>
        <dbReference type="ARBA" id="ARBA00004651"/>
    </source>
</evidence>
<dbReference type="GO" id="GO:0015171">
    <property type="term" value="F:amino acid transmembrane transporter activity"/>
    <property type="evidence" value="ECO:0007669"/>
    <property type="project" value="TreeGrafter"/>
</dbReference>
<comment type="subcellular location">
    <subcellularLocation>
        <location evidence="1">Cell membrane</location>
        <topology evidence="1">Multi-pass membrane protein</topology>
    </subcellularLocation>
</comment>
<evidence type="ECO:0000256" key="6">
    <source>
        <dbReference type="SAM" id="Phobius"/>
    </source>
</evidence>
<organism evidence="7 8">
    <name type="scientific">Mycolicibacterium tokaiense</name>
    <dbReference type="NCBI Taxonomy" id="39695"/>
    <lineage>
        <taxon>Bacteria</taxon>
        <taxon>Bacillati</taxon>
        <taxon>Actinomycetota</taxon>
        <taxon>Actinomycetes</taxon>
        <taxon>Mycobacteriales</taxon>
        <taxon>Mycobacteriaceae</taxon>
        <taxon>Mycolicibacterium</taxon>
    </lineage>
</organism>
<dbReference type="RefSeq" id="WP_068917259.1">
    <property type="nucleotide sequence ID" value="NZ_AP022600.1"/>
</dbReference>
<keyword evidence="2" id="KW-1003">Cell membrane</keyword>
<feature type="transmembrane region" description="Helical" evidence="6">
    <location>
        <begin position="154"/>
        <end position="179"/>
    </location>
</feature>
<proteinExistence type="predicted"/>
<protein>
    <submittedName>
        <fullName evidence="7">PimT protein</fullName>
    </submittedName>
</protein>
<keyword evidence="3 6" id="KW-0812">Transmembrane</keyword>
<keyword evidence="4 6" id="KW-1133">Transmembrane helix</keyword>
<dbReference type="InterPro" id="IPR001123">
    <property type="entry name" value="LeuE-type"/>
</dbReference>
<feature type="transmembrane region" description="Helical" evidence="6">
    <location>
        <begin position="76"/>
        <end position="94"/>
    </location>
</feature>
<name>A0A378TRF6_9MYCO</name>
<feature type="transmembrane region" description="Helical" evidence="6">
    <location>
        <begin position="42"/>
        <end position="64"/>
    </location>
</feature>
<dbReference type="PANTHER" id="PTHR30086">
    <property type="entry name" value="ARGININE EXPORTER PROTEIN ARGO"/>
    <property type="match status" value="1"/>
</dbReference>
<dbReference type="OrthoDB" id="9784202at2"/>
<evidence type="ECO:0000256" key="5">
    <source>
        <dbReference type="ARBA" id="ARBA00023136"/>
    </source>
</evidence>
<dbReference type="PANTHER" id="PTHR30086:SF20">
    <property type="entry name" value="ARGININE EXPORTER PROTEIN ARGO-RELATED"/>
    <property type="match status" value="1"/>
</dbReference>
<accession>A0A378TRF6</accession>
<evidence type="ECO:0000256" key="3">
    <source>
        <dbReference type="ARBA" id="ARBA00022692"/>
    </source>
</evidence>
<keyword evidence="8" id="KW-1185">Reference proteome</keyword>
<keyword evidence="5 6" id="KW-0472">Membrane</keyword>